<evidence type="ECO:0000313" key="2">
    <source>
        <dbReference type="EMBL" id="CAF1071302.1"/>
    </source>
</evidence>
<gene>
    <name evidence="2" type="ORF">RFH988_LOCUS17790</name>
</gene>
<organism evidence="2 3">
    <name type="scientific">Rotaria sordida</name>
    <dbReference type="NCBI Taxonomy" id="392033"/>
    <lineage>
        <taxon>Eukaryota</taxon>
        <taxon>Metazoa</taxon>
        <taxon>Spiralia</taxon>
        <taxon>Gnathifera</taxon>
        <taxon>Rotifera</taxon>
        <taxon>Eurotatoria</taxon>
        <taxon>Bdelloidea</taxon>
        <taxon>Philodinida</taxon>
        <taxon>Philodinidae</taxon>
        <taxon>Rotaria</taxon>
    </lineage>
</organism>
<accession>A0A814M3F8</accession>
<feature type="domain" description="Tc1-like transposase DDE" evidence="1">
    <location>
        <begin position="25"/>
        <end position="168"/>
    </location>
</feature>
<evidence type="ECO:0000259" key="1">
    <source>
        <dbReference type="Pfam" id="PF13358"/>
    </source>
</evidence>
<dbReference type="OrthoDB" id="6021633at2759"/>
<sequence>MLTVDHKKRRVQWAKDHKNDDFTHTIFTDESSFQLFRNTVRRWTKTPNNELKVVPKNRQKVHVWGAISMKGVLSCHTFRCNLDGPYYVYILKNYLLPAVRRQFRRHWRLQQDNDPKHTSNICQQFIDKNIPQLLEWPSNSPDVNPVENLWSIVKRNVEKSKPSNIDELELFLAEEFKNIDIDTKKLCNVDEKQMFVSY</sequence>
<dbReference type="Proteomes" id="UP000663882">
    <property type="component" value="Unassembled WGS sequence"/>
</dbReference>
<dbReference type="GO" id="GO:0003676">
    <property type="term" value="F:nucleic acid binding"/>
    <property type="evidence" value="ECO:0007669"/>
    <property type="project" value="InterPro"/>
</dbReference>
<proteinExistence type="predicted"/>
<dbReference type="InterPro" id="IPR052338">
    <property type="entry name" value="Transposase_5"/>
</dbReference>
<comment type="caution">
    <text evidence="2">The sequence shown here is derived from an EMBL/GenBank/DDBJ whole genome shotgun (WGS) entry which is preliminary data.</text>
</comment>
<dbReference type="InterPro" id="IPR036397">
    <property type="entry name" value="RNaseH_sf"/>
</dbReference>
<dbReference type="Gene3D" id="3.30.420.10">
    <property type="entry name" value="Ribonuclease H-like superfamily/Ribonuclease H"/>
    <property type="match status" value="1"/>
</dbReference>
<protein>
    <recommendedName>
        <fullName evidence="1">Tc1-like transposase DDE domain-containing protein</fullName>
    </recommendedName>
</protein>
<dbReference type="InterPro" id="IPR038717">
    <property type="entry name" value="Tc1-like_DDE_dom"/>
</dbReference>
<reference evidence="2" key="1">
    <citation type="submission" date="2021-02" db="EMBL/GenBank/DDBJ databases">
        <authorList>
            <person name="Nowell W R."/>
        </authorList>
    </citation>
    <scope>NUCLEOTIDE SEQUENCE</scope>
</reference>
<dbReference type="PANTHER" id="PTHR23022">
    <property type="entry name" value="TRANSPOSABLE ELEMENT-RELATED"/>
    <property type="match status" value="1"/>
</dbReference>
<dbReference type="EMBL" id="CAJNOO010000967">
    <property type="protein sequence ID" value="CAF1071302.1"/>
    <property type="molecule type" value="Genomic_DNA"/>
</dbReference>
<dbReference type="AlphaFoldDB" id="A0A814M3F8"/>
<dbReference type="PANTHER" id="PTHR23022:SF135">
    <property type="entry name" value="SI:DKEY-77F5.3"/>
    <property type="match status" value="1"/>
</dbReference>
<name>A0A814M3F8_9BILA</name>
<dbReference type="Pfam" id="PF13358">
    <property type="entry name" value="DDE_3"/>
    <property type="match status" value="1"/>
</dbReference>
<evidence type="ECO:0000313" key="3">
    <source>
        <dbReference type="Proteomes" id="UP000663882"/>
    </source>
</evidence>